<dbReference type="CDD" id="cd06986">
    <property type="entry name" value="cupin_MmsR-like_N"/>
    <property type="match status" value="1"/>
</dbReference>
<accession>A0A939JZY7</accession>
<dbReference type="Proteomes" id="UP000664795">
    <property type="component" value="Unassembled WGS sequence"/>
</dbReference>
<keyword evidence="1" id="KW-0805">Transcription regulation</keyword>
<comment type="caution">
    <text evidence="5">The sequence shown here is derived from an EMBL/GenBank/DDBJ whole genome shotgun (WGS) entry which is preliminary data.</text>
</comment>
<dbReference type="InterPro" id="IPR009057">
    <property type="entry name" value="Homeodomain-like_sf"/>
</dbReference>
<evidence type="ECO:0000256" key="1">
    <source>
        <dbReference type="ARBA" id="ARBA00023015"/>
    </source>
</evidence>
<evidence type="ECO:0000256" key="2">
    <source>
        <dbReference type="ARBA" id="ARBA00023125"/>
    </source>
</evidence>
<name>A0A939JZY7_9BACT</name>
<dbReference type="SUPFAM" id="SSF46689">
    <property type="entry name" value="Homeodomain-like"/>
    <property type="match status" value="2"/>
</dbReference>
<organism evidence="5 6">
    <name type="scientific">Fibrella aquatilis</name>
    <dbReference type="NCBI Taxonomy" id="2817059"/>
    <lineage>
        <taxon>Bacteria</taxon>
        <taxon>Pseudomonadati</taxon>
        <taxon>Bacteroidota</taxon>
        <taxon>Cytophagia</taxon>
        <taxon>Cytophagales</taxon>
        <taxon>Spirosomataceae</taxon>
        <taxon>Fibrella</taxon>
    </lineage>
</organism>
<dbReference type="AlphaFoldDB" id="A0A939JZY7"/>
<keyword evidence="6" id="KW-1185">Reference proteome</keyword>
<dbReference type="PANTHER" id="PTHR43280:SF30">
    <property type="entry name" value="MMSAB OPERON REGULATORY PROTEIN"/>
    <property type="match status" value="1"/>
</dbReference>
<dbReference type="Gene3D" id="1.10.10.60">
    <property type="entry name" value="Homeodomain-like"/>
    <property type="match status" value="2"/>
</dbReference>
<dbReference type="Pfam" id="PF02311">
    <property type="entry name" value="AraC_binding"/>
    <property type="match status" value="1"/>
</dbReference>
<dbReference type="PROSITE" id="PS01124">
    <property type="entry name" value="HTH_ARAC_FAMILY_2"/>
    <property type="match status" value="1"/>
</dbReference>
<gene>
    <name evidence="5" type="ORF">J2I48_12965</name>
</gene>
<dbReference type="InterPro" id="IPR018062">
    <property type="entry name" value="HTH_AraC-typ_CS"/>
</dbReference>
<evidence type="ECO:0000256" key="3">
    <source>
        <dbReference type="ARBA" id="ARBA00023163"/>
    </source>
</evidence>
<dbReference type="InterPro" id="IPR020449">
    <property type="entry name" value="Tscrpt_reg_AraC-type_HTH"/>
</dbReference>
<sequence length="290" mass="33108">MKREEGFEGQRSCILSSESINQVTSYPHCQGLHITDIGYYPNARFHFRERPRGSSECILIYCTRGAGWYQVGLNKHEMTANQAVILPAWVPHQYGTEPANPWSIYWLHFAGSQAASFQQYLHNGDSGPLTIAPNEVRLQLFDDIFSHLTMAFNADNLLYATSCLPHFLATFRESVYKQAVQDNAGDVVNTSINYMKQHLHQSLALTKLAEQAGLSPSHYSALFRQQTQSSPIHFFSFLRMQQACRLLENTSLRIKEISDRLGFADPYHFSRMFRQFAGQSPRQYRAAEKG</sequence>
<evidence type="ECO:0000313" key="6">
    <source>
        <dbReference type="Proteomes" id="UP000664795"/>
    </source>
</evidence>
<dbReference type="EMBL" id="JAFMYU010000009">
    <property type="protein sequence ID" value="MBO0931913.1"/>
    <property type="molecule type" value="Genomic_DNA"/>
</dbReference>
<dbReference type="InterPro" id="IPR003313">
    <property type="entry name" value="AraC-bd"/>
</dbReference>
<feature type="domain" description="HTH araC/xylS-type" evidence="4">
    <location>
        <begin position="189"/>
        <end position="287"/>
    </location>
</feature>
<dbReference type="InterPro" id="IPR037923">
    <property type="entry name" value="HTH-like"/>
</dbReference>
<proteinExistence type="predicted"/>
<dbReference type="InterPro" id="IPR018060">
    <property type="entry name" value="HTH_AraC"/>
</dbReference>
<dbReference type="PROSITE" id="PS00041">
    <property type="entry name" value="HTH_ARAC_FAMILY_1"/>
    <property type="match status" value="1"/>
</dbReference>
<dbReference type="GO" id="GO:0043565">
    <property type="term" value="F:sequence-specific DNA binding"/>
    <property type="evidence" value="ECO:0007669"/>
    <property type="project" value="InterPro"/>
</dbReference>
<dbReference type="SUPFAM" id="SSF51215">
    <property type="entry name" value="Regulatory protein AraC"/>
    <property type="match status" value="1"/>
</dbReference>
<dbReference type="Pfam" id="PF12833">
    <property type="entry name" value="HTH_18"/>
    <property type="match status" value="1"/>
</dbReference>
<keyword evidence="3" id="KW-0804">Transcription</keyword>
<keyword evidence="2" id="KW-0238">DNA-binding</keyword>
<reference evidence="5 6" key="1">
    <citation type="submission" date="2021-03" db="EMBL/GenBank/DDBJ databases">
        <title>Fibrella sp. HMF5036 genome sequencing and assembly.</title>
        <authorList>
            <person name="Kang H."/>
            <person name="Kim H."/>
            <person name="Bae S."/>
            <person name="Joh K."/>
        </authorList>
    </citation>
    <scope>NUCLEOTIDE SEQUENCE [LARGE SCALE GENOMIC DNA]</scope>
    <source>
        <strain evidence="5 6">HMF5036</strain>
    </source>
</reference>
<evidence type="ECO:0000259" key="4">
    <source>
        <dbReference type="PROSITE" id="PS01124"/>
    </source>
</evidence>
<evidence type="ECO:0000313" key="5">
    <source>
        <dbReference type="EMBL" id="MBO0931913.1"/>
    </source>
</evidence>
<dbReference type="PRINTS" id="PR00032">
    <property type="entry name" value="HTHARAC"/>
</dbReference>
<dbReference type="Gene3D" id="2.60.120.280">
    <property type="entry name" value="Regulatory protein AraC"/>
    <property type="match status" value="1"/>
</dbReference>
<dbReference type="SMART" id="SM00342">
    <property type="entry name" value="HTH_ARAC"/>
    <property type="match status" value="1"/>
</dbReference>
<protein>
    <submittedName>
        <fullName evidence="5">AraC family transcriptional regulator</fullName>
    </submittedName>
</protein>
<dbReference type="GO" id="GO:0003700">
    <property type="term" value="F:DNA-binding transcription factor activity"/>
    <property type="evidence" value="ECO:0007669"/>
    <property type="project" value="InterPro"/>
</dbReference>
<dbReference type="PANTHER" id="PTHR43280">
    <property type="entry name" value="ARAC-FAMILY TRANSCRIPTIONAL REGULATOR"/>
    <property type="match status" value="1"/>
</dbReference>
<dbReference type="RefSeq" id="WP_207335881.1">
    <property type="nucleotide sequence ID" value="NZ_JAFMYU010000009.1"/>
</dbReference>